<dbReference type="RefSeq" id="XP_042931727.1">
    <property type="nucleotide sequence ID" value="XM_043075793.1"/>
</dbReference>
<dbReference type="CTD" id="6098002"/>
<gene>
    <name evidence="4" type="primary">Bm8487</name>
    <name evidence="4" type="ORF">BM_BM8487</name>
</gene>
<dbReference type="GO" id="GO:0004190">
    <property type="term" value="F:aspartic-type endopeptidase activity"/>
    <property type="evidence" value="ECO:0007669"/>
    <property type="project" value="InterPro"/>
</dbReference>
<dbReference type="Proteomes" id="UP000006672">
    <property type="component" value="Unassembled WGS sequence"/>
</dbReference>
<feature type="signal peptide" evidence="2">
    <location>
        <begin position="1"/>
        <end position="19"/>
    </location>
</feature>
<evidence type="ECO:0000256" key="1">
    <source>
        <dbReference type="ARBA" id="ARBA00007447"/>
    </source>
</evidence>
<evidence type="ECO:0000256" key="2">
    <source>
        <dbReference type="SAM" id="SignalP"/>
    </source>
</evidence>
<dbReference type="InterPro" id="IPR033121">
    <property type="entry name" value="PEPTIDASE_A1"/>
</dbReference>
<dbReference type="WBParaSite" id="Bm8487.1">
    <property type="protein sequence ID" value="Bm8487.1"/>
    <property type="gene ID" value="WBGene00228748"/>
</dbReference>
<feature type="domain" description="Peptidase A1" evidence="3">
    <location>
        <begin position="36"/>
        <end position="364"/>
    </location>
</feature>
<dbReference type="GeneID" id="6098002"/>
<evidence type="ECO:0000313" key="5">
    <source>
        <dbReference type="Proteomes" id="UP000006672"/>
    </source>
</evidence>
<dbReference type="Gene3D" id="2.40.70.10">
    <property type="entry name" value="Acid Proteases"/>
    <property type="match status" value="2"/>
</dbReference>
<reference evidence="6" key="3">
    <citation type="submission" date="2022-04" db="UniProtKB">
        <authorList>
            <consortium name="WormBaseParasite"/>
        </authorList>
    </citation>
    <scope>IDENTIFICATION</scope>
</reference>
<reference evidence="5" key="1">
    <citation type="journal article" date="2007" name="Science">
        <title>Draft genome of the filarial nematode parasite Brugia malayi.</title>
        <authorList>
            <person name="Ghedin E."/>
            <person name="Wang S."/>
            <person name="Spiro D."/>
            <person name="Caler E."/>
            <person name="Zhao Q."/>
            <person name="Crabtree J."/>
            <person name="Allen J.E."/>
            <person name="Delcher A.L."/>
            <person name="Guiliano D.B."/>
            <person name="Miranda-Saavedra D."/>
            <person name="Angiuoli S.V."/>
            <person name="Creasy T."/>
            <person name="Amedeo P."/>
            <person name="Haas B."/>
            <person name="El-Sayed N.M."/>
            <person name="Wortman J.R."/>
            <person name="Feldblyum T."/>
            <person name="Tallon L."/>
            <person name="Schatz M."/>
            <person name="Shumway M."/>
            <person name="Koo H."/>
            <person name="Salzberg S.L."/>
            <person name="Schobel S."/>
            <person name="Pertea M."/>
            <person name="Pop M."/>
            <person name="White O."/>
            <person name="Barton G.J."/>
            <person name="Carlow C.K."/>
            <person name="Crawford M.J."/>
            <person name="Daub J."/>
            <person name="Dimmic M.W."/>
            <person name="Estes C.F."/>
            <person name="Foster J.M."/>
            <person name="Ganatra M."/>
            <person name="Gregory W.F."/>
            <person name="Johnson N.M."/>
            <person name="Jin J."/>
            <person name="Komuniecki R."/>
            <person name="Korf I."/>
            <person name="Kumar S."/>
            <person name="Laney S."/>
            <person name="Li B.W."/>
            <person name="Li W."/>
            <person name="Lindblom T.H."/>
            <person name="Lustigman S."/>
            <person name="Ma D."/>
            <person name="Maina C.V."/>
            <person name="Martin D.M."/>
            <person name="McCarter J.P."/>
            <person name="McReynolds L."/>
            <person name="Mitreva M."/>
            <person name="Nutman T.B."/>
            <person name="Parkinson J."/>
            <person name="Peregrin-Alvarez J.M."/>
            <person name="Poole C."/>
            <person name="Ren Q."/>
            <person name="Saunders L."/>
            <person name="Sluder A.E."/>
            <person name="Smith K."/>
            <person name="Stanke M."/>
            <person name="Unnasch T.R."/>
            <person name="Ware J."/>
            <person name="Wei A.D."/>
            <person name="Weil G."/>
            <person name="Williams D.J."/>
            <person name="Zhang Y."/>
            <person name="Williams S.A."/>
            <person name="Fraser-Liggett C."/>
            <person name="Slatko B."/>
            <person name="Blaxter M.L."/>
            <person name="Scott A.L."/>
        </authorList>
    </citation>
    <scope>NUCLEOTIDE SEQUENCE</scope>
    <source>
        <strain evidence="5">FR3</strain>
    </source>
</reference>
<evidence type="ECO:0000313" key="6">
    <source>
        <dbReference type="WBParaSite" id="Bm8487.1"/>
    </source>
</evidence>
<comment type="similarity">
    <text evidence="1">Belongs to the peptidase A1 family.</text>
</comment>
<dbReference type="PANTHER" id="PTHR47966">
    <property type="entry name" value="BETA-SITE APP-CLEAVING ENZYME, ISOFORM A-RELATED"/>
    <property type="match status" value="1"/>
</dbReference>
<evidence type="ECO:0000259" key="3">
    <source>
        <dbReference type="PROSITE" id="PS51767"/>
    </source>
</evidence>
<dbReference type="InterPro" id="IPR021109">
    <property type="entry name" value="Peptidase_aspartic_dom_sf"/>
</dbReference>
<organism evidence="4">
    <name type="scientific">Brugia malayi</name>
    <name type="common">Filarial nematode worm</name>
    <dbReference type="NCBI Taxonomy" id="6279"/>
    <lineage>
        <taxon>Eukaryota</taxon>
        <taxon>Metazoa</taxon>
        <taxon>Ecdysozoa</taxon>
        <taxon>Nematoda</taxon>
        <taxon>Chromadorea</taxon>
        <taxon>Rhabditida</taxon>
        <taxon>Spirurina</taxon>
        <taxon>Spiruromorpha</taxon>
        <taxon>Filarioidea</taxon>
        <taxon>Onchocercidae</taxon>
        <taxon>Brugia</taxon>
    </lineage>
</organism>
<accession>A0A8L7TIT6</accession>
<dbReference type="InterPro" id="IPR001461">
    <property type="entry name" value="Aspartic_peptidase_A1"/>
</dbReference>
<accession>A0A4E9F1U1</accession>
<dbReference type="PANTHER" id="PTHR47966:SF45">
    <property type="entry name" value="PEPTIDASE A1 DOMAIN-CONTAINING PROTEIN"/>
    <property type="match status" value="1"/>
</dbReference>
<dbReference type="GO" id="GO:0006508">
    <property type="term" value="P:proteolysis"/>
    <property type="evidence" value="ECO:0007669"/>
    <property type="project" value="InterPro"/>
</dbReference>
<proteinExistence type="inferred from homology"/>
<name>A0A4E9F1U1_BRUMA</name>
<feature type="chain" id="PRO_5023833331" evidence="2">
    <location>
        <begin position="20"/>
        <end position="367"/>
    </location>
</feature>
<reference evidence="4" key="2">
    <citation type="submission" date="2019-04" db="EMBL/GenBank/DDBJ databases">
        <authorList>
            <person name="Howe K."/>
            <person name="Paulini M."/>
            <person name="Williams G."/>
        </authorList>
    </citation>
    <scope>NUCLEOTIDE SEQUENCE [LARGE SCALE GENOMIC DNA]</scope>
    <source>
        <strain evidence="4">FR3</strain>
    </source>
</reference>
<dbReference type="PROSITE" id="PS51767">
    <property type="entry name" value="PEPTIDASE_A1"/>
    <property type="match status" value="1"/>
</dbReference>
<dbReference type="GO" id="GO:0005764">
    <property type="term" value="C:lysosome"/>
    <property type="evidence" value="ECO:0007669"/>
    <property type="project" value="TreeGrafter"/>
</dbReference>
<dbReference type="EMBL" id="CAAKNF010000196">
    <property type="protein sequence ID" value="VIO89712.1"/>
    <property type="molecule type" value="Genomic_DNA"/>
</dbReference>
<evidence type="ECO:0000313" key="4">
    <source>
        <dbReference type="EMBL" id="VIO89712.1"/>
    </source>
</evidence>
<keyword evidence="5" id="KW-1185">Reference proteome</keyword>
<dbReference type="KEGG" id="bmy:BM_BM8487"/>
<dbReference type="AlphaFoldDB" id="A0A4E9F1U1"/>
<keyword evidence="2" id="KW-0732">Signal</keyword>
<dbReference type="OrthoDB" id="293175at2759"/>
<dbReference type="SUPFAM" id="SSF50630">
    <property type="entry name" value="Acid proteases"/>
    <property type="match status" value="1"/>
</dbReference>
<dbReference type="Pfam" id="PF00026">
    <property type="entry name" value="Asp"/>
    <property type="match status" value="1"/>
</dbReference>
<protein>
    <submittedName>
        <fullName evidence="6">Peptidase A1 domain-containing protein</fullName>
    </submittedName>
</protein>
<sequence length="367" mass="42282">MKLTIFLCTLLVIPLFAEHQINLYPVYDKLKQRTGYALNVNIGKPGKEFRVLLDTLTSLLWIPGTDRVHPFCYDKKFYSKSDSTSCTTTLYTTLAQCYGLRGVNLWSWNDDIMIHTSDGKSVNLLNSPFGTLCLLNWPEWENYQEIDGIFGLSALHTDRLLEGVFGIFPLLDKDVNPLKMMIRMNQFPPLITIALSQESDKTATLTLGGRNSKSCDLSNEKYEPLYFLGNRYNFEFLAVKMGYTEFVKLGITLTYPNTMDPYITVPDEFMKKIAYDLGAQADIRTGKYLVDCEQSFNPFEIFTAENKYIIEPKNFIIKHNPNDKQCELAFRSFKGFEQEVMLGLPFLHQYCMTVEAREKRVYFAPII</sequence>